<evidence type="ECO:0000313" key="5">
    <source>
        <dbReference type="EMBL" id="UZA04324.1"/>
    </source>
</evidence>
<dbReference type="PANTHER" id="PTHR30011">
    <property type="entry name" value="ALKANESULFONATE MONOOXYGENASE-RELATED"/>
    <property type="match status" value="1"/>
</dbReference>
<keyword evidence="2" id="KW-0288">FMN</keyword>
<evidence type="ECO:0000313" key="6">
    <source>
        <dbReference type="EMBL" id="UZA52777.1"/>
    </source>
</evidence>
<dbReference type="GeneID" id="77188818"/>
<protein>
    <submittedName>
        <fullName evidence="6">Uncharacterized protein</fullName>
    </submittedName>
</protein>
<dbReference type="Gene3D" id="3.20.20.30">
    <property type="entry name" value="Luciferase-like domain"/>
    <property type="match status" value="1"/>
</dbReference>
<evidence type="ECO:0000256" key="3">
    <source>
        <dbReference type="ARBA" id="ARBA00023002"/>
    </source>
</evidence>
<sequence>MSHPNDPRSPRAVELIKHGMSPKEVLAGGVINYHPVVVGTAVDVADFMEQWFKACATDGFSLAPNSQMGVREFVEKVVPILQERGVYHLDYEGDTLREYLGGKSSVWIEGLREKEKTPFNLKIRRCFLLEFWKMGFQAA</sequence>
<gene>
    <name evidence="5" type="ORF">LP092_06195</name>
    <name evidence="6" type="ORF">LP129_06505</name>
</gene>
<evidence type="ECO:0000313" key="8">
    <source>
        <dbReference type="Proteomes" id="UP001163632"/>
    </source>
</evidence>
<name>A0AAQ2Q531_MORBO</name>
<dbReference type="EMBL" id="CP087781">
    <property type="protein sequence ID" value="UZA52777.1"/>
    <property type="molecule type" value="Genomic_DNA"/>
</dbReference>
<keyword evidence="8" id="KW-1185">Reference proteome</keyword>
<keyword evidence="1" id="KW-0285">Flavoprotein</keyword>
<keyword evidence="4" id="KW-0503">Monooxygenase</keyword>
<reference evidence="6 7" key="1">
    <citation type="journal article" date="2022" name="BMC Microbiol.">
        <title>Whole genome sequencing of Moraxella bovis strains from North America reveals two genotypes with different genetic determinants.</title>
        <authorList>
            <person name="Wynn E.L."/>
            <person name="Hille M.M."/>
            <person name="Loy J.D."/>
            <person name="Schuller G."/>
            <person name="Kuhn K.L."/>
            <person name="Dickey A.M."/>
            <person name="Bono J.L."/>
            <person name="Clawson M.L."/>
        </authorList>
    </citation>
    <scope>NUCLEOTIDE SEQUENCE [LARGE SCALE GENOMIC DNA]</scope>
    <source>
        <strain evidence="5">SAM102599</strain>
        <strain evidence="6 7">SAM57978</strain>
    </source>
</reference>
<evidence type="ECO:0000256" key="2">
    <source>
        <dbReference type="ARBA" id="ARBA00022643"/>
    </source>
</evidence>
<dbReference type="InterPro" id="IPR036661">
    <property type="entry name" value="Luciferase-like_sf"/>
</dbReference>
<dbReference type="AlphaFoldDB" id="A0AAQ2Q531"/>
<dbReference type="GO" id="GO:0016705">
    <property type="term" value="F:oxidoreductase activity, acting on paired donors, with incorporation or reduction of molecular oxygen"/>
    <property type="evidence" value="ECO:0007669"/>
    <property type="project" value="InterPro"/>
</dbReference>
<dbReference type="Proteomes" id="UP001163283">
    <property type="component" value="Chromosome"/>
</dbReference>
<dbReference type="Proteomes" id="UP001163632">
    <property type="component" value="Chromosome"/>
</dbReference>
<keyword evidence="3" id="KW-0560">Oxidoreductase</keyword>
<dbReference type="EMBL" id="CP087830">
    <property type="protein sequence ID" value="UZA04324.1"/>
    <property type="molecule type" value="Genomic_DNA"/>
</dbReference>
<proteinExistence type="predicted"/>
<evidence type="ECO:0000256" key="1">
    <source>
        <dbReference type="ARBA" id="ARBA00022630"/>
    </source>
</evidence>
<dbReference type="GO" id="GO:0004497">
    <property type="term" value="F:monooxygenase activity"/>
    <property type="evidence" value="ECO:0007669"/>
    <property type="project" value="UniProtKB-KW"/>
</dbReference>
<organism evidence="6 7">
    <name type="scientific">Moraxella bovis</name>
    <dbReference type="NCBI Taxonomy" id="476"/>
    <lineage>
        <taxon>Bacteria</taxon>
        <taxon>Pseudomonadati</taxon>
        <taxon>Pseudomonadota</taxon>
        <taxon>Gammaproteobacteria</taxon>
        <taxon>Moraxellales</taxon>
        <taxon>Moraxellaceae</taxon>
        <taxon>Moraxella</taxon>
    </lineage>
</organism>
<evidence type="ECO:0000313" key="7">
    <source>
        <dbReference type="Proteomes" id="UP001163283"/>
    </source>
</evidence>
<dbReference type="PANTHER" id="PTHR30011:SF16">
    <property type="entry name" value="C2H2 FINGER DOMAIN TRANSCRIPTION FACTOR (EUROFUNG)-RELATED"/>
    <property type="match status" value="1"/>
</dbReference>
<dbReference type="InterPro" id="IPR051260">
    <property type="entry name" value="Diverse_substr_monoxygenases"/>
</dbReference>
<dbReference type="SUPFAM" id="SSF51679">
    <property type="entry name" value="Bacterial luciferase-like"/>
    <property type="match status" value="1"/>
</dbReference>
<accession>A0AAQ2Q531</accession>
<dbReference type="RefSeq" id="WP_208624090.1">
    <property type="nucleotide sequence ID" value="NZ_CP030241.1"/>
</dbReference>
<evidence type="ECO:0000256" key="4">
    <source>
        <dbReference type="ARBA" id="ARBA00023033"/>
    </source>
</evidence>